<dbReference type="GO" id="GO:0008270">
    <property type="term" value="F:zinc ion binding"/>
    <property type="evidence" value="ECO:0007669"/>
    <property type="project" value="UniProtKB-KW"/>
</dbReference>
<evidence type="ECO:0000313" key="4">
    <source>
        <dbReference type="EMBL" id="KAF6202941.1"/>
    </source>
</evidence>
<dbReference type="PROSITE" id="PS00028">
    <property type="entry name" value="ZINC_FINGER_C2H2_1"/>
    <property type="match status" value="1"/>
</dbReference>
<feature type="domain" description="C2H2-type" evidence="3">
    <location>
        <begin position="17"/>
        <end position="44"/>
    </location>
</feature>
<keyword evidence="1" id="KW-0479">Metal-binding</keyword>
<evidence type="ECO:0000313" key="5">
    <source>
        <dbReference type="Proteomes" id="UP000466442"/>
    </source>
</evidence>
<name>A0A8S9X3N1_APOLU</name>
<sequence>MRERGEKKSNKRNHGVFPCEKCGRTYVRKDSLQRHMAWECGKDPMFQCPFCPQKCKRKSHHIRHIQRQHRDMLDLMEVARSSALSPRLPQKDPSDPNSKIPQLPSAPKSENDTAGFITTPLYLRSWKSSVNVNWDRDAPKFSVTLQTFENLRHPRLNFKFLIFHYLYALPLQDCNCDPWRFELHLYWICYHRAA</sequence>
<dbReference type="SUPFAM" id="SSF57667">
    <property type="entry name" value="beta-beta-alpha zinc fingers"/>
    <property type="match status" value="1"/>
</dbReference>
<dbReference type="InterPro" id="IPR013087">
    <property type="entry name" value="Znf_C2H2_type"/>
</dbReference>
<comment type="caution">
    <text evidence="4">The sequence shown here is derived from an EMBL/GenBank/DDBJ whole genome shotgun (WGS) entry which is preliminary data.</text>
</comment>
<accession>A0A8S9X3N1</accession>
<dbReference type="SMART" id="SM00355">
    <property type="entry name" value="ZnF_C2H2"/>
    <property type="match status" value="2"/>
</dbReference>
<dbReference type="AlphaFoldDB" id="A0A8S9X3N1"/>
<dbReference type="Pfam" id="PF00096">
    <property type="entry name" value="zf-C2H2"/>
    <property type="match status" value="1"/>
</dbReference>
<organism evidence="4 5">
    <name type="scientific">Apolygus lucorum</name>
    <name type="common">Small green plant bug</name>
    <name type="synonym">Lygocoris lucorum</name>
    <dbReference type="NCBI Taxonomy" id="248454"/>
    <lineage>
        <taxon>Eukaryota</taxon>
        <taxon>Metazoa</taxon>
        <taxon>Ecdysozoa</taxon>
        <taxon>Arthropoda</taxon>
        <taxon>Hexapoda</taxon>
        <taxon>Insecta</taxon>
        <taxon>Pterygota</taxon>
        <taxon>Neoptera</taxon>
        <taxon>Paraneoptera</taxon>
        <taxon>Hemiptera</taxon>
        <taxon>Heteroptera</taxon>
        <taxon>Panheteroptera</taxon>
        <taxon>Cimicomorpha</taxon>
        <taxon>Miridae</taxon>
        <taxon>Mirini</taxon>
        <taxon>Apolygus</taxon>
    </lineage>
</organism>
<dbReference type="PROSITE" id="PS50157">
    <property type="entry name" value="ZINC_FINGER_C2H2_2"/>
    <property type="match status" value="1"/>
</dbReference>
<keyword evidence="1" id="KW-0862">Zinc</keyword>
<evidence type="ECO:0000259" key="3">
    <source>
        <dbReference type="PROSITE" id="PS50157"/>
    </source>
</evidence>
<evidence type="ECO:0000256" key="2">
    <source>
        <dbReference type="SAM" id="MobiDB-lite"/>
    </source>
</evidence>
<evidence type="ECO:0000256" key="1">
    <source>
        <dbReference type="PROSITE-ProRule" id="PRU00042"/>
    </source>
</evidence>
<dbReference type="Proteomes" id="UP000466442">
    <property type="component" value="Unassembled WGS sequence"/>
</dbReference>
<dbReference type="Gene3D" id="3.30.160.60">
    <property type="entry name" value="Classic Zinc Finger"/>
    <property type="match status" value="1"/>
</dbReference>
<gene>
    <name evidence="4" type="ORF">GE061_003348</name>
</gene>
<dbReference type="EMBL" id="WIXP02000011">
    <property type="protein sequence ID" value="KAF6202941.1"/>
    <property type="molecule type" value="Genomic_DNA"/>
</dbReference>
<proteinExistence type="predicted"/>
<keyword evidence="5" id="KW-1185">Reference proteome</keyword>
<reference evidence="4" key="1">
    <citation type="journal article" date="2021" name="Mol. Ecol. Resour.">
        <title>Apolygus lucorum genome provides insights into omnivorousness and mesophyll feeding.</title>
        <authorList>
            <person name="Liu Y."/>
            <person name="Liu H."/>
            <person name="Wang H."/>
            <person name="Huang T."/>
            <person name="Liu B."/>
            <person name="Yang B."/>
            <person name="Yin L."/>
            <person name="Li B."/>
            <person name="Zhang Y."/>
            <person name="Zhang S."/>
            <person name="Jiang F."/>
            <person name="Zhang X."/>
            <person name="Ren Y."/>
            <person name="Wang B."/>
            <person name="Wang S."/>
            <person name="Lu Y."/>
            <person name="Wu K."/>
            <person name="Fan W."/>
            <person name="Wang G."/>
        </authorList>
    </citation>
    <scope>NUCLEOTIDE SEQUENCE</scope>
    <source>
        <strain evidence="4">12Hb</strain>
    </source>
</reference>
<feature type="region of interest" description="Disordered" evidence="2">
    <location>
        <begin position="84"/>
        <end position="112"/>
    </location>
</feature>
<protein>
    <recommendedName>
        <fullName evidence="3">C2H2-type domain-containing protein</fullName>
    </recommendedName>
</protein>
<keyword evidence="1" id="KW-0863">Zinc-finger</keyword>
<dbReference type="InterPro" id="IPR036236">
    <property type="entry name" value="Znf_C2H2_sf"/>
</dbReference>
<dbReference type="OrthoDB" id="10004641at2759"/>